<protein>
    <submittedName>
        <fullName evidence="2">Uncharacterized protein</fullName>
    </submittedName>
</protein>
<keyword evidence="3" id="KW-1185">Reference proteome</keyword>
<feature type="transmembrane region" description="Helical" evidence="1">
    <location>
        <begin position="111"/>
        <end position="128"/>
    </location>
</feature>
<evidence type="ECO:0000256" key="1">
    <source>
        <dbReference type="SAM" id="Phobius"/>
    </source>
</evidence>
<gene>
    <name evidence="2" type="ORF">LOC62_02G001895</name>
</gene>
<reference evidence="2" key="1">
    <citation type="submission" date="2023-10" db="EMBL/GenBank/DDBJ databases">
        <authorList>
            <person name="Noh H."/>
        </authorList>
    </citation>
    <scope>NUCLEOTIDE SEQUENCE</scope>
    <source>
        <strain evidence="2">DUCC4014</strain>
    </source>
</reference>
<dbReference type="Proteomes" id="UP000827549">
    <property type="component" value="Chromosome 2"/>
</dbReference>
<evidence type="ECO:0000313" key="2">
    <source>
        <dbReference type="EMBL" id="WOO78349.1"/>
    </source>
</evidence>
<proteinExistence type="predicted"/>
<sequence>MTKVTITSLECFTGAKVPELQACCTGSGTKFTTLSQDVFNRTRPDISPQLWPNITGPTIASCYEPAGSNNNLTAVKSLADCLVVQLHNDTSKKWFQCQAKGTASSAPRRQATWGAVVVVALALSTVVVM</sequence>
<dbReference type="GeneID" id="87805147"/>
<keyword evidence="1" id="KW-0812">Transmembrane</keyword>
<keyword evidence="1" id="KW-1133">Transmembrane helix</keyword>
<keyword evidence="1" id="KW-0472">Membrane</keyword>
<dbReference type="EMBL" id="CP086715">
    <property type="protein sequence ID" value="WOO78349.1"/>
    <property type="molecule type" value="Genomic_DNA"/>
</dbReference>
<dbReference type="RefSeq" id="XP_062624381.1">
    <property type="nucleotide sequence ID" value="XM_062768397.1"/>
</dbReference>
<evidence type="ECO:0000313" key="3">
    <source>
        <dbReference type="Proteomes" id="UP000827549"/>
    </source>
</evidence>
<dbReference type="AlphaFoldDB" id="A0AAF0Y501"/>
<organism evidence="2 3">
    <name type="scientific">Vanrija pseudolonga</name>
    <dbReference type="NCBI Taxonomy" id="143232"/>
    <lineage>
        <taxon>Eukaryota</taxon>
        <taxon>Fungi</taxon>
        <taxon>Dikarya</taxon>
        <taxon>Basidiomycota</taxon>
        <taxon>Agaricomycotina</taxon>
        <taxon>Tremellomycetes</taxon>
        <taxon>Trichosporonales</taxon>
        <taxon>Trichosporonaceae</taxon>
        <taxon>Vanrija</taxon>
    </lineage>
</organism>
<accession>A0AAF0Y501</accession>
<name>A0AAF0Y501_9TREE</name>